<dbReference type="AlphaFoldDB" id="A0A6M5YIE4"/>
<feature type="domain" description="3-keto-alpha-glucoside-1,2-lyase/3-keto-2-hydroxy-glucal hydratase" evidence="2">
    <location>
        <begin position="179"/>
        <end position="350"/>
    </location>
</feature>
<organism evidence="3 4">
    <name type="scientific">Frigoriglobus tundricola</name>
    <dbReference type="NCBI Taxonomy" id="2774151"/>
    <lineage>
        <taxon>Bacteria</taxon>
        <taxon>Pseudomonadati</taxon>
        <taxon>Planctomycetota</taxon>
        <taxon>Planctomycetia</taxon>
        <taxon>Gemmatales</taxon>
        <taxon>Gemmataceae</taxon>
        <taxon>Frigoriglobus</taxon>
    </lineage>
</organism>
<evidence type="ECO:0000313" key="4">
    <source>
        <dbReference type="Proteomes" id="UP000503447"/>
    </source>
</evidence>
<dbReference type="EMBL" id="CP053452">
    <property type="protein sequence ID" value="QJW93013.1"/>
    <property type="molecule type" value="Genomic_DNA"/>
</dbReference>
<name>A0A6M5YIE4_9BACT</name>
<dbReference type="RefSeq" id="WP_171469299.1">
    <property type="nucleotide sequence ID" value="NZ_CP053452.2"/>
</dbReference>
<dbReference type="GO" id="GO:0016787">
    <property type="term" value="F:hydrolase activity"/>
    <property type="evidence" value="ECO:0007669"/>
    <property type="project" value="InterPro"/>
</dbReference>
<feature type="region of interest" description="Disordered" evidence="1">
    <location>
        <begin position="23"/>
        <end position="50"/>
    </location>
</feature>
<protein>
    <submittedName>
        <fullName evidence="3">Putative large multi-functional protein</fullName>
    </submittedName>
</protein>
<keyword evidence="4" id="KW-1185">Reference proteome</keyword>
<gene>
    <name evidence="3" type="ORF">FTUN_0513</name>
</gene>
<accession>A0A6M5YIE4</accession>
<sequence>MFRPLLAGLLGAGLVFAPGFSESVAQEKKDPPKKKERIAIAEPKDAAKDPDFAVQGEYEGELKGKEAGKVGVQVIANGLGEFTVKLLKDGLPGAGWDGKTSKKFVAVTQSKGVVILGSNKGAGKAEDEPIGSIADGKLELNEGDHTIAAKKVDRKSKTLGEKPPEGAVVLWAAEGDEKNWTKGKLMELSDGKFLTVAKTGSITSKAKFGAFKAHIEFRLPWMPNSTGQGRGNSGVYIQDRYELQVLDSFGLNGENNECGGIYTQHKPLVNMCLPPLVWQTYDIEFTPAVFGADGKKTKNGHATIYHNGVKIHDNIEFPKEGPGGKPENAMPGPFQFQDHGDPVVYRNVWVVEAK</sequence>
<evidence type="ECO:0000313" key="3">
    <source>
        <dbReference type="EMBL" id="QJW93013.1"/>
    </source>
</evidence>
<dbReference type="PANTHER" id="PTHR33546">
    <property type="entry name" value="LARGE, MULTIFUNCTIONAL SECRETED PROTEIN-RELATED"/>
    <property type="match status" value="1"/>
</dbReference>
<proteinExistence type="predicted"/>
<dbReference type="PANTHER" id="PTHR33546:SF1">
    <property type="entry name" value="LARGE, MULTIFUNCTIONAL SECRETED PROTEIN"/>
    <property type="match status" value="1"/>
</dbReference>
<dbReference type="Gene3D" id="2.60.120.560">
    <property type="entry name" value="Exo-inulinase, domain 1"/>
    <property type="match status" value="1"/>
</dbReference>
<dbReference type="InterPro" id="IPR010496">
    <property type="entry name" value="AL/BT2_dom"/>
</dbReference>
<dbReference type="Proteomes" id="UP000503447">
    <property type="component" value="Chromosome"/>
</dbReference>
<dbReference type="KEGG" id="ftj:FTUN_0513"/>
<dbReference type="Pfam" id="PF06439">
    <property type="entry name" value="3keto-disac_hyd"/>
    <property type="match status" value="1"/>
</dbReference>
<evidence type="ECO:0000259" key="2">
    <source>
        <dbReference type="Pfam" id="PF06439"/>
    </source>
</evidence>
<evidence type="ECO:0000256" key="1">
    <source>
        <dbReference type="SAM" id="MobiDB-lite"/>
    </source>
</evidence>
<reference evidence="4" key="1">
    <citation type="submission" date="2020-05" db="EMBL/GenBank/DDBJ databases">
        <title>Frigoriglobus tundricola gen. nov., sp. nov., a psychrotolerant cellulolytic planctomycete of the family Gemmataceae with two divergent copies of 16S rRNA gene.</title>
        <authorList>
            <person name="Kulichevskaya I.S."/>
            <person name="Ivanova A.A."/>
            <person name="Naumoff D.G."/>
            <person name="Beletsky A.V."/>
            <person name="Rijpstra W.I.C."/>
            <person name="Sinninghe Damste J.S."/>
            <person name="Mardanov A.V."/>
            <person name="Ravin N.V."/>
            <person name="Dedysh S.N."/>
        </authorList>
    </citation>
    <scope>NUCLEOTIDE SEQUENCE [LARGE SCALE GENOMIC DNA]</scope>
    <source>
        <strain evidence="4">PL17</strain>
    </source>
</reference>
<feature type="compositionally biased region" description="Basic and acidic residues" evidence="1">
    <location>
        <begin position="37"/>
        <end position="50"/>
    </location>
</feature>